<sequence>MPSPAPNRPSAAALSPFGRNSQNAALLAKANKSGTPPSSPSSSSNKQAPSTPKSSKASGLGTGNNTGGGGNRSISLSSRSSPLPSNRFTSPSTPGGSGDGLSLAGASSSVYDSTGLLRRDFETTYHRQCRTLLMAFAAAARMWEEIATFDGLKWAKEAVEGWEDVYAANKLGQRDAGATRQVKEPASSLTARAQDKKKALALDPRQAHDPVLGPGGLRETRMADAVNRIETAHDGLTMVIDRLNKALNKLTTASDSLSSVLAEASQRKGLEFAFQDPMWATWPLHRFVERTSDLTRQYRISTQHLELLVPTLIQSGEPSASRTMRNDEQAAEKRSKKRRAAYEAWIGLPYLETRGSQSLVGLEAVCEVEVGRWRE</sequence>
<accession>A0A0F7S8G2</accession>
<dbReference type="Proteomes" id="UP000242770">
    <property type="component" value="Unassembled WGS sequence"/>
</dbReference>
<dbReference type="OrthoDB" id="17066at2759"/>
<feature type="compositionally biased region" description="Gly residues" evidence="1">
    <location>
        <begin position="60"/>
        <end position="71"/>
    </location>
</feature>
<name>A0A0F7S8G2_9BASI</name>
<protein>
    <submittedName>
        <fullName evidence="3">Uncharacterized protein</fullName>
    </submittedName>
</protein>
<feature type="compositionally biased region" description="Low complexity" evidence="1">
    <location>
        <begin position="72"/>
        <end position="101"/>
    </location>
</feature>
<proteinExistence type="predicted"/>
<dbReference type="AlphaFoldDB" id="A0A0F7S8G2"/>
<dbReference type="EMBL" id="LK056694">
    <property type="protein sequence ID" value="CDU26402.1"/>
    <property type="molecule type" value="Genomic_DNA"/>
</dbReference>
<reference evidence="3" key="2">
    <citation type="submission" date="2014-06" db="EMBL/GenBank/DDBJ databases">
        <authorList>
            <person name="Berkman J.Paul."/>
        </authorList>
    </citation>
    <scope>NUCLEOTIDE SEQUENCE [LARGE SCALE GENOMIC DNA]</scope>
</reference>
<feature type="compositionally biased region" description="Polar residues" evidence="1">
    <location>
        <begin position="45"/>
        <end position="57"/>
    </location>
</feature>
<feature type="region of interest" description="Disordered" evidence="1">
    <location>
        <begin position="1"/>
        <end position="101"/>
    </location>
</feature>
<dbReference type="PANTHER" id="PTHR15827:SF2">
    <property type="entry name" value="CYCLIN-DEPENDENT KINASE 2-INTERACTING PROTEIN"/>
    <property type="match status" value="1"/>
</dbReference>
<evidence type="ECO:0000313" key="2">
    <source>
        <dbReference type="EMBL" id="CDU26402.1"/>
    </source>
</evidence>
<organism evidence="3 4">
    <name type="scientific">Sporisorium scitamineum</name>
    <dbReference type="NCBI Taxonomy" id="49012"/>
    <lineage>
        <taxon>Eukaryota</taxon>
        <taxon>Fungi</taxon>
        <taxon>Dikarya</taxon>
        <taxon>Basidiomycota</taxon>
        <taxon>Ustilaginomycotina</taxon>
        <taxon>Ustilaginomycetes</taxon>
        <taxon>Ustilaginales</taxon>
        <taxon>Ustilaginaceae</taxon>
        <taxon>Sporisorium</taxon>
    </lineage>
</organism>
<dbReference type="PANTHER" id="PTHR15827">
    <property type="entry name" value="CYCLIN-DEPENDENT KINASE 2-INTERACTING PROTEIN"/>
    <property type="match status" value="1"/>
</dbReference>
<gene>
    <name evidence="3" type="primary">SSCI36450.1</name>
    <name evidence="2" type="ORF">SPSC_06596</name>
</gene>
<evidence type="ECO:0000256" key="1">
    <source>
        <dbReference type="SAM" id="MobiDB-lite"/>
    </source>
</evidence>
<reference evidence="2" key="3">
    <citation type="submission" date="2014-06" db="EMBL/GenBank/DDBJ databases">
        <authorList>
            <person name="Ju J."/>
            <person name="Zhang J."/>
        </authorList>
    </citation>
    <scope>NUCLEOTIDE SEQUENCE</scope>
    <source>
        <strain evidence="2">SscI8</strain>
    </source>
</reference>
<keyword evidence="4" id="KW-1185">Reference proteome</keyword>
<dbReference type="EMBL" id="CCFA01002066">
    <property type="protein sequence ID" value="CDW97649.1"/>
    <property type="molecule type" value="Genomic_DNA"/>
</dbReference>
<reference evidence="4" key="1">
    <citation type="submission" date="2014-06" db="EMBL/GenBank/DDBJ databases">
        <authorList>
            <person name="Berkman P.J."/>
        </authorList>
    </citation>
    <scope>NUCLEOTIDE SEQUENCE [LARGE SCALE GENOMIC DNA]</scope>
</reference>
<evidence type="ECO:0000313" key="4">
    <source>
        <dbReference type="Proteomes" id="UP000242770"/>
    </source>
</evidence>
<evidence type="ECO:0000313" key="3">
    <source>
        <dbReference type="EMBL" id="CDW97649.1"/>
    </source>
</evidence>